<name>D0LUH8_HALO1</name>
<comment type="subcellular location">
    <subcellularLocation>
        <location evidence="1">Periplasm</location>
    </subcellularLocation>
</comment>
<evidence type="ECO:0000256" key="10">
    <source>
        <dbReference type="ARBA" id="ARBA00023004"/>
    </source>
</evidence>
<dbReference type="PANTHER" id="PTHR30600">
    <property type="entry name" value="CYTOCHROME C PEROXIDASE-RELATED"/>
    <property type="match status" value="1"/>
</dbReference>
<dbReference type="FunFam" id="1.10.760.10:FF:000019">
    <property type="entry name" value="Di-heme cytochrome C peroxidase"/>
    <property type="match status" value="1"/>
</dbReference>
<evidence type="ECO:0000256" key="3">
    <source>
        <dbReference type="ARBA" id="ARBA00022448"/>
    </source>
</evidence>
<comment type="pathway">
    <text evidence="2">One-carbon metabolism; methylamine degradation.</text>
</comment>
<keyword evidence="3" id="KW-0813">Transport</keyword>
<evidence type="ECO:0000256" key="15">
    <source>
        <dbReference type="SAM" id="MobiDB-lite"/>
    </source>
</evidence>
<dbReference type="PANTHER" id="PTHR30600:SF10">
    <property type="entry name" value="BLL6722 PROTEIN"/>
    <property type="match status" value="1"/>
</dbReference>
<dbReference type="InterPro" id="IPR036909">
    <property type="entry name" value="Cyt_c-like_dom_sf"/>
</dbReference>
<evidence type="ECO:0000313" key="18">
    <source>
        <dbReference type="Proteomes" id="UP000001880"/>
    </source>
</evidence>
<dbReference type="Proteomes" id="UP000001880">
    <property type="component" value="Chromosome"/>
</dbReference>
<dbReference type="eggNOG" id="COG1858">
    <property type="taxonomic scope" value="Bacteria"/>
</dbReference>
<dbReference type="GO" id="GO:0042597">
    <property type="term" value="C:periplasmic space"/>
    <property type="evidence" value="ECO:0007669"/>
    <property type="project" value="UniProtKB-SubCell"/>
</dbReference>
<dbReference type="Pfam" id="PF03150">
    <property type="entry name" value="CCP_MauG"/>
    <property type="match status" value="1"/>
</dbReference>
<organism evidence="17 18">
    <name type="scientific">Haliangium ochraceum (strain DSM 14365 / JCM 11303 / SMP-2)</name>
    <dbReference type="NCBI Taxonomy" id="502025"/>
    <lineage>
        <taxon>Bacteria</taxon>
        <taxon>Pseudomonadati</taxon>
        <taxon>Myxococcota</taxon>
        <taxon>Polyangia</taxon>
        <taxon>Haliangiales</taxon>
        <taxon>Kofleriaceae</taxon>
        <taxon>Haliangium</taxon>
    </lineage>
</organism>
<dbReference type="InterPro" id="IPR026259">
    <property type="entry name" value="MauG/Cytc_peroxidase"/>
</dbReference>
<comment type="PTM">
    <text evidence="13">Binds 2 heme groups per subunit.</text>
</comment>
<evidence type="ECO:0000313" key="17">
    <source>
        <dbReference type="EMBL" id="ACY19301.1"/>
    </source>
</evidence>
<evidence type="ECO:0000256" key="5">
    <source>
        <dbReference type="ARBA" id="ARBA00022723"/>
    </source>
</evidence>
<dbReference type="GO" id="GO:0004130">
    <property type="term" value="F:cytochrome-c peroxidase activity"/>
    <property type="evidence" value="ECO:0007669"/>
    <property type="project" value="TreeGrafter"/>
</dbReference>
<dbReference type="EMBL" id="CP001804">
    <property type="protein sequence ID" value="ACY19301.1"/>
    <property type="molecule type" value="Genomic_DNA"/>
</dbReference>
<keyword evidence="10 14" id="KW-0408">Iron</keyword>
<evidence type="ECO:0000256" key="2">
    <source>
        <dbReference type="ARBA" id="ARBA00004856"/>
    </source>
</evidence>
<comment type="function">
    <text evidence="11">Involved in methylamine metabolism. Essential for the maturation of the beta subunit of MADH, presumably via a step in the biosynthesis of tryptophan tryptophylquinone (TTQ), the cofactor of MADH.</text>
</comment>
<dbReference type="GO" id="GO:0020037">
    <property type="term" value="F:heme binding"/>
    <property type="evidence" value="ECO:0007669"/>
    <property type="project" value="InterPro"/>
</dbReference>
<dbReference type="InterPro" id="IPR004852">
    <property type="entry name" value="Di-haem_cyt_c_peroxidsae"/>
</dbReference>
<feature type="region of interest" description="Disordered" evidence="15">
    <location>
        <begin position="30"/>
        <end position="76"/>
    </location>
</feature>
<dbReference type="OrthoDB" id="9805202at2"/>
<evidence type="ECO:0000256" key="6">
    <source>
        <dbReference type="ARBA" id="ARBA00022729"/>
    </source>
</evidence>
<feature type="domain" description="Cytochrome c" evidence="16">
    <location>
        <begin position="228"/>
        <end position="354"/>
    </location>
</feature>
<gene>
    <name evidence="17" type="ordered locus">Hoch_6837</name>
</gene>
<evidence type="ECO:0000256" key="11">
    <source>
        <dbReference type="ARBA" id="ARBA00058991"/>
    </source>
</evidence>
<evidence type="ECO:0000256" key="12">
    <source>
        <dbReference type="ARBA" id="ARBA00073576"/>
    </source>
</evidence>
<feature type="binding site" description="axial binding residue" evidence="14">
    <location>
        <position position="247"/>
    </location>
    <ligand>
        <name>heme c</name>
        <dbReference type="ChEBI" id="CHEBI:61717"/>
        <label>2</label>
    </ligand>
    <ligandPart>
        <name>Fe</name>
        <dbReference type="ChEBI" id="CHEBI:18248"/>
    </ligandPart>
</feature>
<keyword evidence="4 13" id="KW-0349">Heme</keyword>
<keyword evidence="8" id="KW-0249">Electron transport</keyword>
<dbReference type="InterPro" id="IPR051395">
    <property type="entry name" value="Cytochrome_c_Peroxidase/MauG"/>
</dbReference>
<dbReference type="InterPro" id="IPR009056">
    <property type="entry name" value="Cyt_c-like_dom"/>
</dbReference>
<dbReference type="Gene3D" id="1.10.760.10">
    <property type="entry name" value="Cytochrome c-like domain"/>
    <property type="match status" value="2"/>
</dbReference>
<feature type="binding site" description="covalent" evidence="13">
    <location>
        <position position="246"/>
    </location>
    <ligand>
        <name>heme c</name>
        <dbReference type="ChEBI" id="CHEBI:61717"/>
        <label>2</label>
    </ligand>
</feature>
<feature type="binding site" description="covalent" evidence="13">
    <location>
        <position position="103"/>
    </location>
    <ligand>
        <name>heme c</name>
        <dbReference type="ChEBI" id="CHEBI:61717"/>
        <label>1</label>
    </ligand>
</feature>
<keyword evidence="5 14" id="KW-0479">Metal-binding</keyword>
<evidence type="ECO:0000256" key="1">
    <source>
        <dbReference type="ARBA" id="ARBA00004418"/>
    </source>
</evidence>
<protein>
    <recommendedName>
        <fullName evidence="12">Methylamine utilization protein MauG</fullName>
    </recommendedName>
</protein>
<feature type="binding site" description="axial binding residue" evidence="14">
    <location>
        <position position="104"/>
    </location>
    <ligand>
        <name>heme c</name>
        <dbReference type="ChEBI" id="CHEBI:61717"/>
        <label>1</label>
    </ligand>
    <ligandPart>
        <name>Fe</name>
        <dbReference type="ChEBI" id="CHEBI:18248"/>
    </ligandPart>
</feature>
<dbReference type="PROSITE" id="PS51007">
    <property type="entry name" value="CYTC"/>
    <property type="match status" value="1"/>
</dbReference>
<dbReference type="STRING" id="502025.Hoch_6837"/>
<keyword evidence="9 17" id="KW-0560">Oxidoreductase</keyword>
<keyword evidence="18" id="KW-1185">Reference proteome</keyword>
<dbReference type="PIRSF" id="PIRSF000294">
    <property type="entry name" value="Cytochrome-c_peroxidase"/>
    <property type="match status" value="1"/>
</dbReference>
<evidence type="ECO:0000259" key="16">
    <source>
        <dbReference type="PROSITE" id="PS51007"/>
    </source>
</evidence>
<evidence type="ECO:0000256" key="4">
    <source>
        <dbReference type="ARBA" id="ARBA00022617"/>
    </source>
</evidence>
<dbReference type="GO" id="GO:0009055">
    <property type="term" value="F:electron transfer activity"/>
    <property type="evidence" value="ECO:0007669"/>
    <property type="project" value="InterPro"/>
</dbReference>
<dbReference type="KEGG" id="hoh:Hoch_6837"/>
<evidence type="ECO:0000256" key="9">
    <source>
        <dbReference type="ARBA" id="ARBA00023002"/>
    </source>
</evidence>
<evidence type="ECO:0000256" key="7">
    <source>
        <dbReference type="ARBA" id="ARBA00022764"/>
    </source>
</evidence>
<keyword evidence="17" id="KW-0575">Peroxidase</keyword>
<dbReference type="HOGENOM" id="CLU_034652_3_1_7"/>
<sequence length="365" mass="39423">MHRSDIVHPSVMFLAFVGCATFAGCAKSDSEGTSSAPAPTPAETEDIVLPEAPPLPETPRGLEVLGTPAPDDNPNTPEKVALGELLFFDTRLSDSGAFACSTCHLPRKGWTDGEKLSRKFDGELNTRHSPTLYNVGYALDWYWDGRKKTLEDQILAAWKGQVGATPETIVTKLARVPAYRVRFERSFGAGPSAEGVTKALASFLRVKLRAGESHWDRYQEGNESAVSKEAVAGYALFVGKARCAVCHGAPLFSDMAYHNVGIGYGEGQTPDPGRFAVTNNEAETGAFKTPSLRGVELSAPYFHDGSVATLEEAVDYMLAGGNREGNPHIDPRLQPVELSAEERQQLIAFLKALTPAQTYEPPTLP</sequence>
<dbReference type="GO" id="GO:0046872">
    <property type="term" value="F:metal ion binding"/>
    <property type="evidence" value="ECO:0007669"/>
    <property type="project" value="UniProtKB-KW"/>
</dbReference>
<dbReference type="PROSITE" id="PS51257">
    <property type="entry name" value="PROKAR_LIPOPROTEIN"/>
    <property type="match status" value="1"/>
</dbReference>
<dbReference type="AlphaFoldDB" id="D0LUH8"/>
<evidence type="ECO:0000256" key="13">
    <source>
        <dbReference type="PIRSR" id="PIRSR000294-1"/>
    </source>
</evidence>
<feature type="binding site" description="axial binding residue" evidence="14">
    <location>
        <position position="317"/>
    </location>
    <ligand>
        <name>heme c</name>
        <dbReference type="ChEBI" id="CHEBI:61717"/>
        <label>2</label>
    </ligand>
    <ligandPart>
        <name>Fe</name>
        <dbReference type="ChEBI" id="CHEBI:18248"/>
    </ligandPart>
</feature>
<evidence type="ECO:0000256" key="8">
    <source>
        <dbReference type="ARBA" id="ARBA00022982"/>
    </source>
</evidence>
<dbReference type="RefSeq" id="WP_012831893.1">
    <property type="nucleotide sequence ID" value="NC_013440.1"/>
</dbReference>
<proteinExistence type="predicted"/>
<evidence type="ECO:0000256" key="14">
    <source>
        <dbReference type="PIRSR" id="PIRSR000294-2"/>
    </source>
</evidence>
<comment type="cofactor">
    <cofactor evidence="13">
        <name>heme</name>
        <dbReference type="ChEBI" id="CHEBI:30413"/>
    </cofactor>
    <text evidence="13">Binds 2 heme groups.</text>
</comment>
<accession>D0LUH8</accession>
<feature type="binding site" description="covalent" evidence="13">
    <location>
        <position position="100"/>
    </location>
    <ligand>
        <name>heme c</name>
        <dbReference type="ChEBI" id="CHEBI:61717"/>
        <label>1</label>
    </ligand>
</feature>
<feature type="binding site" description="covalent" evidence="13">
    <location>
        <position position="243"/>
    </location>
    <ligand>
        <name>heme c</name>
        <dbReference type="ChEBI" id="CHEBI:61717"/>
        <label>2</label>
    </ligand>
</feature>
<keyword evidence="7" id="KW-0574">Periplasm</keyword>
<dbReference type="SUPFAM" id="SSF46626">
    <property type="entry name" value="Cytochrome c"/>
    <property type="match status" value="2"/>
</dbReference>
<reference evidence="17 18" key="1">
    <citation type="journal article" date="2010" name="Stand. Genomic Sci.">
        <title>Complete genome sequence of Haliangium ochraceum type strain (SMP-2).</title>
        <authorList>
            <consortium name="US DOE Joint Genome Institute (JGI-PGF)"/>
            <person name="Ivanova N."/>
            <person name="Daum C."/>
            <person name="Lang E."/>
            <person name="Abt B."/>
            <person name="Kopitz M."/>
            <person name="Saunders E."/>
            <person name="Lapidus A."/>
            <person name="Lucas S."/>
            <person name="Glavina Del Rio T."/>
            <person name="Nolan M."/>
            <person name="Tice H."/>
            <person name="Copeland A."/>
            <person name="Cheng J.F."/>
            <person name="Chen F."/>
            <person name="Bruce D."/>
            <person name="Goodwin L."/>
            <person name="Pitluck S."/>
            <person name="Mavromatis K."/>
            <person name="Pati A."/>
            <person name="Mikhailova N."/>
            <person name="Chen A."/>
            <person name="Palaniappan K."/>
            <person name="Land M."/>
            <person name="Hauser L."/>
            <person name="Chang Y.J."/>
            <person name="Jeffries C.D."/>
            <person name="Detter J.C."/>
            <person name="Brettin T."/>
            <person name="Rohde M."/>
            <person name="Goker M."/>
            <person name="Bristow J."/>
            <person name="Markowitz V."/>
            <person name="Eisen J.A."/>
            <person name="Hugenholtz P."/>
            <person name="Kyrpides N.C."/>
            <person name="Klenk H.P."/>
        </authorList>
    </citation>
    <scope>NUCLEOTIDE SEQUENCE [LARGE SCALE GENOMIC DNA]</scope>
    <source>
        <strain evidence="18">DSM 14365 / CIP 107738 / JCM 11303 / AJ 13395 / SMP-2</strain>
    </source>
</reference>
<keyword evidence="6" id="KW-0732">Signal</keyword>